<evidence type="ECO:0000256" key="7">
    <source>
        <dbReference type="ARBA" id="ARBA00022821"/>
    </source>
</evidence>
<dbReference type="GO" id="GO:0005576">
    <property type="term" value="C:extracellular region"/>
    <property type="evidence" value="ECO:0007669"/>
    <property type="project" value="UniProtKB-SubCell"/>
</dbReference>
<evidence type="ECO:0000256" key="4">
    <source>
        <dbReference type="ARBA" id="ARBA00022529"/>
    </source>
</evidence>
<comment type="similarity">
    <text evidence="2 9">Belongs to the DEFL family.</text>
</comment>
<keyword evidence="6" id="KW-0732">Signal</keyword>
<evidence type="ECO:0000256" key="8">
    <source>
        <dbReference type="ARBA" id="ARBA00023157"/>
    </source>
</evidence>
<organism evidence="10 11">
    <name type="scientific">Morus notabilis</name>
    <dbReference type="NCBI Taxonomy" id="981085"/>
    <lineage>
        <taxon>Eukaryota</taxon>
        <taxon>Viridiplantae</taxon>
        <taxon>Streptophyta</taxon>
        <taxon>Embryophyta</taxon>
        <taxon>Tracheophyta</taxon>
        <taxon>Spermatophyta</taxon>
        <taxon>Magnoliopsida</taxon>
        <taxon>eudicotyledons</taxon>
        <taxon>Gunneridae</taxon>
        <taxon>Pentapetalae</taxon>
        <taxon>rosids</taxon>
        <taxon>fabids</taxon>
        <taxon>Rosales</taxon>
        <taxon>Moraceae</taxon>
        <taxon>Moreae</taxon>
        <taxon>Morus</taxon>
    </lineage>
</organism>
<dbReference type="PANTHER" id="PTHR36788:SF2">
    <property type="entry name" value="DEFENSIN-LIKE PROTEIN 183"/>
    <property type="match status" value="1"/>
</dbReference>
<dbReference type="GO" id="GO:0050832">
    <property type="term" value="P:defense response to fungus"/>
    <property type="evidence" value="ECO:0007669"/>
    <property type="project" value="UniProtKB-UniRule"/>
</dbReference>
<dbReference type="GO" id="GO:0031640">
    <property type="term" value="P:killing of cells of another organism"/>
    <property type="evidence" value="ECO:0007669"/>
    <property type="project" value="UniProtKB-UniRule"/>
</dbReference>
<evidence type="ECO:0000256" key="9">
    <source>
        <dbReference type="RuleBase" id="RU367109"/>
    </source>
</evidence>
<dbReference type="PANTHER" id="PTHR36788">
    <property type="entry name" value="DEFENSIN-LIKE PROTEIN 183"/>
    <property type="match status" value="1"/>
</dbReference>
<dbReference type="EMBL" id="KE346156">
    <property type="protein sequence ID" value="EXC27892.1"/>
    <property type="molecule type" value="Genomic_DNA"/>
</dbReference>
<accession>W9SDZ9</accession>
<comment type="subcellular location">
    <subcellularLocation>
        <location evidence="1 9">Secreted</location>
    </subcellularLocation>
</comment>
<keyword evidence="5 9" id="KW-0295">Fungicide</keyword>
<evidence type="ECO:0000256" key="2">
    <source>
        <dbReference type="ARBA" id="ARBA00006722"/>
    </source>
</evidence>
<dbReference type="eggNOG" id="ENOG502SD1Z">
    <property type="taxonomic scope" value="Eukaryota"/>
</dbReference>
<keyword evidence="7 9" id="KW-0611">Plant defense</keyword>
<gene>
    <name evidence="10" type="ORF">L484_009215</name>
</gene>
<evidence type="ECO:0000256" key="1">
    <source>
        <dbReference type="ARBA" id="ARBA00004613"/>
    </source>
</evidence>
<name>W9SDZ9_9ROSA</name>
<dbReference type="Proteomes" id="UP000030645">
    <property type="component" value="Unassembled WGS sequence"/>
</dbReference>
<dbReference type="OrthoDB" id="993238at2759"/>
<protein>
    <recommendedName>
        <fullName evidence="9">Defensin-like protein</fullName>
    </recommendedName>
</protein>
<reference evidence="11" key="1">
    <citation type="submission" date="2013-01" db="EMBL/GenBank/DDBJ databases">
        <title>Draft Genome Sequence of a Mulberry Tree, Morus notabilis C.K. Schneid.</title>
        <authorList>
            <person name="He N."/>
            <person name="Zhao S."/>
        </authorList>
    </citation>
    <scope>NUCLEOTIDE SEQUENCE</scope>
</reference>
<proteinExistence type="inferred from homology"/>
<keyword evidence="3 9" id="KW-0964">Secreted</keyword>
<dbReference type="KEGG" id="mnt:21392559"/>
<evidence type="ECO:0000256" key="3">
    <source>
        <dbReference type="ARBA" id="ARBA00022525"/>
    </source>
</evidence>
<evidence type="ECO:0000256" key="5">
    <source>
        <dbReference type="ARBA" id="ARBA00022577"/>
    </source>
</evidence>
<evidence type="ECO:0000313" key="10">
    <source>
        <dbReference type="EMBL" id="EXC27892.1"/>
    </source>
</evidence>
<keyword evidence="4 9" id="KW-0929">Antimicrobial</keyword>
<evidence type="ECO:0000256" key="6">
    <source>
        <dbReference type="ARBA" id="ARBA00022729"/>
    </source>
</evidence>
<dbReference type="InterPro" id="IPR039641">
    <property type="entry name" value="LCR"/>
</dbReference>
<sequence>MGGCDPQCGARCEAAHPGGQSSCDAATSMCKCFYQCGQPIAPPPAPGKRCNVGLGPCSAACYDDCCNKKCAERYPGDLGGYGYCYSAIGPIRYITCMCYFRCQD</sequence>
<evidence type="ECO:0000313" key="11">
    <source>
        <dbReference type="Proteomes" id="UP000030645"/>
    </source>
</evidence>
<dbReference type="AlphaFoldDB" id="W9SDZ9"/>
<keyword evidence="8" id="KW-1015">Disulfide bond</keyword>
<keyword evidence="11" id="KW-1185">Reference proteome</keyword>